<dbReference type="STRING" id="8840.ENSAPLP00000029950"/>
<evidence type="ECO:0000256" key="7">
    <source>
        <dbReference type="ARBA" id="ARBA00064187"/>
    </source>
</evidence>
<keyword evidence="2" id="KW-0677">Repeat</keyword>
<keyword evidence="3 10" id="KW-0863">Zinc-finger</keyword>
<evidence type="ECO:0000256" key="10">
    <source>
        <dbReference type="PROSITE-ProRule" id="PRU00723"/>
    </source>
</evidence>
<accession>A0A493TWK2</accession>
<dbReference type="AlphaFoldDB" id="A0A493TWK2"/>
<feature type="region of interest" description="Disordered" evidence="11">
    <location>
        <begin position="719"/>
        <end position="757"/>
    </location>
</feature>
<evidence type="ECO:0000256" key="3">
    <source>
        <dbReference type="ARBA" id="ARBA00022771"/>
    </source>
</evidence>
<keyword evidence="4 10" id="KW-0862">Zinc</keyword>
<dbReference type="FunFam" id="4.10.1000.10:FF:000008">
    <property type="entry name" value="zinc finger CCCH domain-containing protein 3"/>
    <property type="match status" value="1"/>
</dbReference>
<feature type="region of interest" description="Disordered" evidence="11">
    <location>
        <begin position="257"/>
        <end position="313"/>
    </location>
</feature>
<proteinExistence type="predicted"/>
<dbReference type="GO" id="GO:0070412">
    <property type="term" value="F:R-SMAD binding"/>
    <property type="evidence" value="ECO:0007669"/>
    <property type="project" value="Ensembl"/>
</dbReference>
<name>A0A493TWK2_ANAPP</name>
<reference evidence="13" key="2">
    <citation type="submission" date="2025-08" db="UniProtKB">
        <authorList>
            <consortium name="Ensembl"/>
        </authorList>
    </citation>
    <scope>IDENTIFICATION</scope>
</reference>
<evidence type="ECO:0000256" key="5">
    <source>
        <dbReference type="ARBA" id="ARBA00023125"/>
    </source>
</evidence>
<feature type="region of interest" description="Disordered" evidence="11">
    <location>
        <begin position="555"/>
        <end position="589"/>
    </location>
</feature>
<dbReference type="Pfam" id="PF00642">
    <property type="entry name" value="zf-CCCH"/>
    <property type="match status" value="1"/>
</dbReference>
<feature type="zinc finger region" description="C3H1-type" evidence="10">
    <location>
        <begin position="900"/>
        <end position="922"/>
    </location>
</feature>
<dbReference type="GeneTree" id="ENSGT00940000161068"/>
<dbReference type="FunFam" id="4.10.1000.10:FF:000022">
    <property type="entry name" value="Zinc finger CCCH domain-containing protein 7"/>
    <property type="match status" value="1"/>
</dbReference>
<feature type="domain" description="C3H1-type" evidence="12">
    <location>
        <begin position="900"/>
        <end position="922"/>
    </location>
</feature>
<evidence type="ECO:0000256" key="9">
    <source>
        <dbReference type="ARBA" id="ARBA00079564"/>
    </source>
</evidence>
<feature type="zinc finger region" description="C3H1-type" evidence="10">
    <location>
        <begin position="872"/>
        <end position="899"/>
    </location>
</feature>
<dbReference type="Gene3D" id="4.10.1000.10">
    <property type="entry name" value="Zinc finger, CCCH-type"/>
    <property type="match status" value="2"/>
</dbReference>
<feature type="region of interest" description="Disordered" evidence="11">
    <location>
        <begin position="451"/>
        <end position="532"/>
    </location>
</feature>
<feature type="compositionally biased region" description="Low complexity" evidence="11">
    <location>
        <begin position="12"/>
        <end position="31"/>
    </location>
</feature>
<evidence type="ECO:0000313" key="14">
    <source>
        <dbReference type="Proteomes" id="UP000016666"/>
    </source>
</evidence>
<evidence type="ECO:0000256" key="6">
    <source>
        <dbReference type="ARBA" id="ARBA00057285"/>
    </source>
</evidence>
<reference evidence="14" key="1">
    <citation type="submission" date="2017-10" db="EMBL/GenBank/DDBJ databases">
        <title>A new Pekin duck reference genome.</title>
        <authorList>
            <person name="Hou Z.-C."/>
            <person name="Zhou Z.-K."/>
            <person name="Zhu F."/>
            <person name="Hou S.-S."/>
        </authorList>
    </citation>
    <scope>NUCLEOTIDE SEQUENCE [LARGE SCALE GENOMIC DNA]</scope>
</reference>
<evidence type="ECO:0000256" key="2">
    <source>
        <dbReference type="ARBA" id="ARBA00022737"/>
    </source>
</evidence>
<dbReference type="PANTHER" id="PTHR46156">
    <property type="entry name" value="CCCH ZINGC FINGER"/>
    <property type="match status" value="1"/>
</dbReference>
<protein>
    <recommendedName>
        <fullName evidence="8">Zinc finger CCCH domain-containing protein 3</fullName>
    </recommendedName>
    <alternativeName>
        <fullName evidence="9">Smad-interacting CPSF-like factor</fullName>
    </alternativeName>
</protein>
<keyword evidence="5" id="KW-0238">DNA-binding</keyword>
<keyword evidence="1 10" id="KW-0479">Metal-binding</keyword>
<evidence type="ECO:0000259" key="12">
    <source>
        <dbReference type="PROSITE" id="PS50103"/>
    </source>
</evidence>
<dbReference type="InterPro" id="IPR000571">
    <property type="entry name" value="Znf_CCCH"/>
</dbReference>
<evidence type="ECO:0000256" key="8">
    <source>
        <dbReference type="ARBA" id="ARBA00071600"/>
    </source>
</evidence>
<feature type="zinc finger region" description="C3H1-type" evidence="10">
    <location>
        <begin position="789"/>
        <end position="817"/>
    </location>
</feature>
<evidence type="ECO:0000256" key="11">
    <source>
        <dbReference type="SAM" id="MobiDB-lite"/>
    </source>
</evidence>
<dbReference type="SUPFAM" id="SSF90229">
    <property type="entry name" value="CCCH zinc finger"/>
    <property type="match status" value="2"/>
</dbReference>
<dbReference type="InterPro" id="IPR036855">
    <property type="entry name" value="Znf_CCCH_sf"/>
</dbReference>
<dbReference type="GO" id="GO:0003677">
    <property type="term" value="F:DNA binding"/>
    <property type="evidence" value="ECO:0007669"/>
    <property type="project" value="UniProtKB-KW"/>
</dbReference>
<organism evidence="13 14">
    <name type="scientific">Anas platyrhynchos platyrhynchos</name>
    <name type="common">Northern mallard</name>
    <dbReference type="NCBI Taxonomy" id="8840"/>
    <lineage>
        <taxon>Eukaryota</taxon>
        <taxon>Metazoa</taxon>
        <taxon>Chordata</taxon>
        <taxon>Craniata</taxon>
        <taxon>Vertebrata</taxon>
        <taxon>Euteleostomi</taxon>
        <taxon>Archelosauria</taxon>
        <taxon>Archosauria</taxon>
        <taxon>Dinosauria</taxon>
        <taxon>Saurischia</taxon>
        <taxon>Theropoda</taxon>
        <taxon>Coelurosauria</taxon>
        <taxon>Aves</taxon>
        <taxon>Neognathae</taxon>
        <taxon>Galloanserae</taxon>
        <taxon>Anseriformes</taxon>
        <taxon>Anatidae</taxon>
        <taxon>Anatinae</taxon>
        <taxon>Anas</taxon>
    </lineage>
</organism>
<feature type="region of interest" description="Disordered" evidence="11">
    <location>
        <begin position="1"/>
        <end position="50"/>
    </location>
</feature>
<dbReference type="SMART" id="SM00356">
    <property type="entry name" value="ZnF_C3H1"/>
    <property type="match status" value="5"/>
</dbReference>
<dbReference type="GO" id="GO:0008270">
    <property type="term" value="F:zinc ion binding"/>
    <property type="evidence" value="ECO:0007669"/>
    <property type="project" value="UniProtKB-KW"/>
</dbReference>
<evidence type="ECO:0000256" key="1">
    <source>
        <dbReference type="ARBA" id="ARBA00022723"/>
    </source>
</evidence>
<feature type="region of interest" description="Disordered" evidence="11">
    <location>
        <begin position="992"/>
        <end position="1053"/>
    </location>
</feature>
<feature type="domain" description="C3H1-type" evidence="12">
    <location>
        <begin position="845"/>
        <end position="871"/>
    </location>
</feature>
<feature type="compositionally biased region" description="Polar residues" evidence="11">
    <location>
        <begin position="719"/>
        <end position="729"/>
    </location>
</feature>
<feature type="compositionally biased region" description="Basic residues" evidence="11">
    <location>
        <begin position="555"/>
        <end position="565"/>
    </location>
</feature>
<gene>
    <name evidence="13" type="primary">ZC3H3</name>
</gene>
<feature type="domain" description="C3H1-type" evidence="12">
    <location>
        <begin position="789"/>
        <end position="817"/>
    </location>
</feature>
<feature type="compositionally biased region" description="Basic residues" evidence="11">
    <location>
        <begin position="1043"/>
        <end position="1053"/>
    </location>
</feature>
<dbReference type="PANTHER" id="PTHR46156:SF1">
    <property type="entry name" value="ZINC FINGER CCCH DOMAIN-CONTAINING PROTEIN 3"/>
    <property type="match status" value="1"/>
</dbReference>
<reference evidence="13" key="3">
    <citation type="submission" date="2025-09" db="UniProtKB">
        <authorList>
            <consortium name="Ensembl"/>
        </authorList>
    </citation>
    <scope>IDENTIFICATION</scope>
</reference>
<dbReference type="Gene3D" id="3.30.1370.210">
    <property type="match status" value="1"/>
</dbReference>
<comment type="function">
    <text evidence="6">Required for the export of polyadenylated mRNAs from the nucleus. Enhances ACVR1B-induced SMAD-dependent transcription. Binds to single-stranded DNA but not to double-stranded DNA in vitro. Involved in RNA cleavage.</text>
</comment>
<keyword evidence="14" id="KW-1185">Reference proteome</keyword>
<dbReference type="PROSITE" id="PS50103">
    <property type="entry name" value="ZF_C3H1"/>
    <property type="match status" value="5"/>
</dbReference>
<comment type="subunit">
    <text evidence="7">Interacts with SMAD1, SMAD3, SMAD4, CPSF2 and CPSF3.</text>
</comment>
<feature type="zinc finger region" description="C3H1-type" evidence="10">
    <location>
        <begin position="845"/>
        <end position="871"/>
    </location>
</feature>
<dbReference type="Proteomes" id="UP000016666">
    <property type="component" value="Unassembled WGS sequence"/>
</dbReference>
<feature type="domain" description="C3H1-type" evidence="12">
    <location>
        <begin position="821"/>
        <end position="844"/>
    </location>
</feature>
<dbReference type="GO" id="GO:0032927">
    <property type="term" value="P:positive regulation of activin receptor signaling pathway"/>
    <property type="evidence" value="ECO:0007669"/>
    <property type="project" value="Ensembl"/>
</dbReference>
<dbReference type="GO" id="GO:0005847">
    <property type="term" value="C:mRNA cleavage and polyadenylation specificity factor complex"/>
    <property type="evidence" value="ECO:0007669"/>
    <property type="project" value="Ensembl"/>
</dbReference>
<sequence>MFFFPPPQDSSTATGAPTGPRRGRAGATPGGSRTPPITGGGRFWDVTPPRDFQQGRSWRKKYSLVNPPPSRAFGIKQENRAAPIPAGSPERHVDLTRDGNIVVGIQVTQRSGLVLGAEGFGAESFGPKGFGPKGFGAEGLEGFAPKDFRAEGLEGFGAEGLEGFGPKGFGAEGLEGFGPKGFGAEGLEGFGPKEDFDAEGLEGFGPKDFGPKEDFDAEGFGAEGLEGFGPKNFDAEAFEAFSPKGFDAEAFGPKDLDAESFEGFGPEVFGPKSFSTPSSGLKTEPGEDQSGRPSSSSPYPPQKEGPKPSLSVSFSSSHRVVSSSYKTFPERPHNVQLNAEGAETSRAPCENAVAPKTQPQARHLVWCKPEGEISGQTGFERGGDVRRELLGVVGASSRALGAKGKFSALHKTPGVQRAAAMMTTGSGKGSKFRRSNYTWVANPGRCWRAVKRWGSPRGPEGARKIVGGVKTAPKSDLGSKTKKSPPKAGVSPSKYKWKAAALQPSPSTSRSAFRWRCEEEEEEKPSPSSFPQPFSLGFGVSKPFGDAVPSGYKVKSRTKIIRRKGSPADKKSSPTPPAPLRSPFQAKKRNLRGKTALPKRCSPKGLLQLSKHRLCRLPAARSQIFGREGASLLFARSPPANKVIKTRYRIVKKNVGFPSSSFSSPGPSWKTRRLGTSRSLLLNQARPSPQGTKSQPVPPGWRSKGYRCIGGVMYRVSANKLSKTSSTPSRGRDLSTKSPGRAVRLSGTPGGPGFSPSGILNRSVTSRYIASRAVQRSLAIIRQAKQKKEKKKEYCMYYNRFGRCNRGENCPYIHDPEKVAVCTRFLRGTCKKTDGNCPFSHKVSKDKMPVCSYFLKGICSNSNCPYSHVYVSRKAEVCQDFLKGYCPMGEKCKKKHTLVCPDFAKKGVCPKGARCKLLHPQKKRQPRGDITDPPSKCQWLCEETGRNHPAQPCDDGEVPGPSGAEQDVKFWKDADASQSSRLQKLPSFISLLSSASPGDEGCKVERDEDEPGDEPAGTKWKRTLLRAASRDPENASQEEGGGRGKKLQIKPRL</sequence>
<feature type="domain" description="C3H1-type" evidence="12">
    <location>
        <begin position="872"/>
        <end position="899"/>
    </location>
</feature>
<feature type="region of interest" description="Disordered" evidence="11">
    <location>
        <begin position="682"/>
        <end position="702"/>
    </location>
</feature>
<dbReference type="OMA" id="CENAVAP"/>
<feature type="compositionally biased region" description="Polar residues" evidence="11">
    <location>
        <begin position="685"/>
        <end position="695"/>
    </location>
</feature>
<feature type="zinc finger region" description="C3H1-type" evidence="10">
    <location>
        <begin position="821"/>
        <end position="844"/>
    </location>
</feature>
<dbReference type="GO" id="GO:0031124">
    <property type="term" value="P:mRNA 3'-end processing"/>
    <property type="evidence" value="ECO:0007669"/>
    <property type="project" value="Ensembl"/>
</dbReference>
<evidence type="ECO:0000256" key="4">
    <source>
        <dbReference type="ARBA" id="ARBA00022833"/>
    </source>
</evidence>
<evidence type="ECO:0000313" key="13">
    <source>
        <dbReference type="Ensembl" id="ENSAPLP00000029950.1"/>
    </source>
</evidence>
<dbReference type="Ensembl" id="ENSAPLT00000036966.1">
    <property type="protein sequence ID" value="ENSAPLP00000029950.1"/>
    <property type="gene ID" value="ENSAPLG00000021603.1"/>
</dbReference>